<reference evidence="1 2" key="1">
    <citation type="journal article" date="2013" name="Biodegradation">
        <title>Quantitative proteomic analysis of ibuprofen-degrading Patulibacter sp. strain I11.</title>
        <authorList>
            <person name="Almeida B."/>
            <person name="Kjeldal H."/>
            <person name="Lolas I."/>
            <person name="Knudsen A.D."/>
            <person name="Carvalho G."/>
            <person name="Nielsen K.L."/>
            <person name="Barreto Crespo M.T."/>
            <person name="Stensballe A."/>
            <person name="Nielsen J.L."/>
        </authorList>
    </citation>
    <scope>NUCLEOTIDE SEQUENCE [LARGE SCALE GENOMIC DNA]</scope>
    <source>
        <strain evidence="1 2">I11</strain>
    </source>
</reference>
<evidence type="ECO:0000313" key="2">
    <source>
        <dbReference type="Proteomes" id="UP000005143"/>
    </source>
</evidence>
<dbReference type="EMBL" id="AGUD01000043">
    <property type="protein sequence ID" value="EHN12150.1"/>
    <property type="molecule type" value="Genomic_DNA"/>
</dbReference>
<proteinExistence type="predicted"/>
<accession>H0E2D0</accession>
<comment type="caution">
    <text evidence="1">The sequence shown here is derived from an EMBL/GenBank/DDBJ whole genome shotgun (WGS) entry which is preliminary data.</text>
</comment>
<gene>
    <name evidence="1" type="ORF">PAI11_09430</name>
</gene>
<organism evidence="1 2">
    <name type="scientific">Patulibacter medicamentivorans</name>
    <dbReference type="NCBI Taxonomy" id="1097667"/>
    <lineage>
        <taxon>Bacteria</taxon>
        <taxon>Bacillati</taxon>
        <taxon>Actinomycetota</taxon>
        <taxon>Thermoleophilia</taxon>
        <taxon>Solirubrobacterales</taxon>
        <taxon>Patulibacteraceae</taxon>
        <taxon>Patulibacter</taxon>
    </lineage>
</organism>
<keyword evidence="2" id="KW-1185">Reference proteome</keyword>
<dbReference type="Proteomes" id="UP000005143">
    <property type="component" value="Unassembled WGS sequence"/>
</dbReference>
<name>H0E2D0_9ACTN</name>
<dbReference type="AlphaFoldDB" id="H0E2D0"/>
<protein>
    <submittedName>
        <fullName evidence="1">Uncharacterized protein</fullName>
    </submittedName>
</protein>
<sequence length="45" mass="5064">MRFEVDGPGRLIVTREADVLDEFSGALSGGADLRAEIERLRDEWD</sequence>
<evidence type="ECO:0000313" key="1">
    <source>
        <dbReference type="EMBL" id="EHN12150.1"/>
    </source>
</evidence>